<protein>
    <submittedName>
        <fullName evidence="1">Uncharacterized protein</fullName>
    </submittedName>
</protein>
<dbReference type="Proteomes" id="UP000316128">
    <property type="component" value="Segment"/>
</dbReference>
<dbReference type="EMBL" id="MK804893">
    <property type="protein sequence ID" value="QDB73982.1"/>
    <property type="molecule type" value="Genomic_DNA"/>
</dbReference>
<name>A0A4Y5TX51_9CAUD</name>
<keyword evidence="2" id="KW-1185">Reference proteome</keyword>
<evidence type="ECO:0000313" key="1">
    <source>
        <dbReference type="EMBL" id="QDB73982.1"/>
    </source>
</evidence>
<accession>A0A4Y5TX51</accession>
<sequence length="68" mass="7909">MDEFAVESHKDCAEEVGKVMVEAYHEASIACWEWHKKHSKWFTGDSLPNFMFDLAAGFKVGKSYWDIH</sequence>
<proteinExistence type="predicted"/>
<gene>
    <name evidence="1" type="ORF">2L372D_068</name>
</gene>
<evidence type="ECO:0000313" key="2">
    <source>
        <dbReference type="Proteomes" id="UP000316128"/>
    </source>
</evidence>
<reference evidence="1 2" key="1">
    <citation type="submission" date="2019-04" db="EMBL/GenBank/DDBJ databases">
        <title>Nine Novel Phages from a Plateau Lake in Southwest China Provide Insights into Aeromonas Phage Diversity.</title>
        <authorList>
            <person name="Xiao W."/>
            <person name="Bai M."/>
            <person name="Wang Y."/>
            <person name="Cui X."/>
        </authorList>
    </citation>
    <scope>NUCLEOTIDE SEQUENCE [LARGE SCALE GENOMIC DNA]</scope>
</reference>
<organism evidence="1 2">
    <name type="scientific">Aeromonas phage 2L372D</name>
    <dbReference type="NCBI Taxonomy" id="2588097"/>
    <lineage>
        <taxon>Viruses</taxon>
        <taxon>Duplodnaviria</taxon>
        <taxon>Heunggongvirae</taxon>
        <taxon>Uroviricota</taxon>
        <taxon>Caudoviricetes</taxon>
        <taxon>Plateaulakevirus</taxon>
        <taxon>Plateaulakevirus pv2L372D</taxon>
    </lineage>
</organism>